<evidence type="ECO:0000313" key="2">
    <source>
        <dbReference type="EMBL" id="BAF13428.1"/>
    </source>
</evidence>
<dbReference type="AlphaFoldDB" id="A0A0N7KI67"/>
<feature type="region of interest" description="Disordered" evidence="1">
    <location>
        <begin position="1"/>
        <end position="47"/>
    </location>
</feature>
<organism evidence="2 3">
    <name type="scientific">Oryza sativa subsp. japonica</name>
    <name type="common">Rice</name>
    <dbReference type="NCBI Taxonomy" id="39947"/>
    <lineage>
        <taxon>Eukaryota</taxon>
        <taxon>Viridiplantae</taxon>
        <taxon>Streptophyta</taxon>
        <taxon>Embryophyta</taxon>
        <taxon>Tracheophyta</taxon>
        <taxon>Spermatophyta</taxon>
        <taxon>Magnoliopsida</taxon>
        <taxon>Liliopsida</taxon>
        <taxon>Poales</taxon>
        <taxon>Poaceae</taxon>
        <taxon>BOP clade</taxon>
        <taxon>Oryzoideae</taxon>
        <taxon>Oryzeae</taxon>
        <taxon>Oryzinae</taxon>
        <taxon>Oryza</taxon>
        <taxon>Oryza sativa</taxon>
    </lineage>
</organism>
<feature type="compositionally biased region" description="Low complexity" evidence="1">
    <location>
        <begin position="101"/>
        <end position="117"/>
    </location>
</feature>
<dbReference type="EMBL" id="AP008209">
    <property type="protein sequence ID" value="BAF13428.1"/>
    <property type="molecule type" value="Genomic_DNA"/>
</dbReference>
<feature type="region of interest" description="Disordered" evidence="1">
    <location>
        <begin position="62"/>
        <end position="119"/>
    </location>
</feature>
<dbReference type="KEGG" id="dosa:Os03g0790000"/>
<feature type="region of interest" description="Disordered" evidence="1">
    <location>
        <begin position="302"/>
        <end position="334"/>
    </location>
</feature>
<evidence type="ECO:0000256" key="1">
    <source>
        <dbReference type="SAM" id="MobiDB-lite"/>
    </source>
</evidence>
<evidence type="ECO:0000313" key="3">
    <source>
        <dbReference type="Proteomes" id="UP000000763"/>
    </source>
</evidence>
<feature type="compositionally biased region" description="Gly residues" evidence="1">
    <location>
        <begin position="313"/>
        <end position="322"/>
    </location>
</feature>
<name>A0A0N7KI67_ORYSJ</name>
<sequence length="360" mass="38104">MKLKSTRSTLSESRSSQEQNSTPHRRSAQKPCPSNEKVRSATNELSSSSHWLGRLAVLVSSHGEEDDEGHRRRTSCQLMSLSPSSSPPANSTFLALPRKTSSPVRTSSSSPVRTSSSANSGIFPLPLASSPPELGVVLAGELGHLGHENQCVRLVIIAGVAARDEKSCGTADLTAGRFTRDHGEHLANCVIDDVGATRSLRQVRCENHNVLVDGVDEGKQSLSTAALSSSQGERGEFWGIGDARFQIQTPHQRFGVEAGLDVVAQGIEPPRVTAFGSQAQAPQGWSLICVGGGVTARVAVQHGPGREKRRHGGGGGGGGEGEGGGERKGKGGLGRGIDLVVSICKRRRNRRMKDDTDRCD</sequence>
<feature type="compositionally biased region" description="Low complexity" evidence="1">
    <location>
        <begin position="1"/>
        <end position="19"/>
    </location>
</feature>
<reference evidence="2 3" key="1">
    <citation type="journal article" date="2005" name="Nature">
        <title>The map-based sequence of the rice genome.</title>
        <authorList>
            <consortium name="International rice genome sequencing project (IRGSP)"/>
            <person name="Matsumoto T."/>
            <person name="Wu J."/>
            <person name="Kanamori H."/>
            <person name="Katayose Y."/>
            <person name="Fujisawa M."/>
            <person name="Namiki N."/>
            <person name="Mizuno H."/>
            <person name="Yamamoto K."/>
            <person name="Antonio B.A."/>
            <person name="Baba T."/>
            <person name="Sakata K."/>
            <person name="Nagamura Y."/>
            <person name="Aoki H."/>
            <person name="Arikawa K."/>
            <person name="Arita K."/>
            <person name="Bito T."/>
            <person name="Chiden Y."/>
            <person name="Fujitsuka N."/>
            <person name="Fukunaka R."/>
            <person name="Hamada M."/>
            <person name="Harada C."/>
            <person name="Hayashi A."/>
            <person name="Hijishita S."/>
            <person name="Honda M."/>
            <person name="Hosokawa S."/>
            <person name="Ichikawa Y."/>
            <person name="Idonuma A."/>
            <person name="Iijima M."/>
            <person name="Ikeda M."/>
            <person name="Ikeno M."/>
            <person name="Ito K."/>
            <person name="Ito S."/>
            <person name="Ito T."/>
            <person name="Ito Y."/>
            <person name="Ito Y."/>
            <person name="Iwabuchi A."/>
            <person name="Kamiya K."/>
            <person name="Karasawa W."/>
            <person name="Kurita K."/>
            <person name="Katagiri S."/>
            <person name="Kikuta A."/>
            <person name="Kobayashi H."/>
            <person name="Kobayashi N."/>
            <person name="Machita K."/>
            <person name="Maehara T."/>
            <person name="Masukawa M."/>
            <person name="Mizubayashi T."/>
            <person name="Mukai Y."/>
            <person name="Nagasaki H."/>
            <person name="Nagata Y."/>
            <person name="Naito S."/>
            <person name="Nakashima M."/>
            <person name="Nakama Y."/>
            <person name="Nakamichi Y."/>
            <person name="Nakamura M."/>
            <person name="Meguro A."/>
            <person name="Negishi M."/>
            <person name="Ohta I."/>
            <person name="Ohta T."/>
            <person name="Okamoto M."/>
            <person name="Ono N."/>
            <person name="Saji S."/>
            <person name="Sakaguchi M."/>
            <person name="Sakai K."/>
            <person name="Shibata M."/>
            <person name="Shimokawa T."/>
            <person name="Song J."/>
            <person name="Takazaki Y."/>
            <person name="Terasawa K."/>
            <person name="Tsugane M."/>
            <person name="Tsuji K."/>
            <person name="Ueda S."/>
            <person name="Waki K."/>
            <person name="Yamagata H."/>
            <person name="Yamamoto M."/>
            <person name="Yamamoto S."/>
            <person name="Yamane H."/>
            <person name="Yoshiki S."/>
            <person name="Yoshihara R."/>
            <person name="Yukawa K."/>
            <person name="Zhong H."/>
            <person name="Yano M."/>
            <person name="Yuan Q."/>
            <person name="Ouyang S."/>
            <person name="Liu J."/>
            <person name="Jones K.M."/>
            <person name="Gansberger K."/>
            <person name="Moffat K."/>
            <person name="Hill J."/>
            <person name="Bera J."/>
            <person name="Fadrosh D."/>
            <person name="Jin S."/>
            <person name="Johri S."/>
            <person name="Kim M."/>
            <person name="Overton L."/>
            <person name="Reardon M."/>
            <person name="Tsitrin T."/>
            <person name="Vuong H."/>
            <person name="Weaver B."/>
            <person name="Ciecko A."/>
            <person name="Tallon L."/>
            <person name="Jackson J."/>
            <person name="Pai G."/>
            <person name="Aken S.V."/>
            <person name="Utterback T."/>
            <person name="Reidmuller S."/>
            <person name="Feldblyum T."/>
            <person name="Hsiao J."/>
            <person name="Zismann V."/>
            <person name="Iobst S."/>
            <person name="de Vazeille A.R."/>
            <person name="Buell C.R."/>
            <person name="Ying K."/>
            <person name="Li Y."/>
            <person name="Lu T."/>
            <person name="Huang Y."/>
            <person name="Zhao Q."/>
            <person name="Feng Q."/>
            <person name="Zhang L."/>
            <person name="Zhu J."/>
            <person name="Weng Q."/>
            <person name="Mu J."/>
            <person name="Lu Y."/>
            <person name="Fan D."/>
            <person name="Liu Y."/>
            <person name="Guan J."/>
            <person name="Zhang Y."/>
            <person name="Yu S."/>
            <person name="Liu X."/>
            <person name="Zhang Y."/>
            <person name="Hong G."/>
            <person name="Han B."/>
            <person name="Choisne N."/>
            <person name="Demange N."/>
            <person name="Orjeda G."/>
            <person name="Samain S."/>
            <person name="Cattolico L."/>
            <person name="Pelletier E."/>
            <person name="Couloux A."/>
            <person name="Segurens B."/>
            <person name="Wincker P."/>
            <person name="D'Hont A."/>
            <person name="Scarpelli C."/>
            <person name="Weissenbach J."/>
            <person name="Salanoubat M."/>
            <person name="Quetier F."/>
            <person name="Yu Y."/>
            <person name="Kim H.R."/>
            <person name="Rambo T."/>
            <person name="Currie J."/>
            <person name="Collura K."/>
            <person name="Luo M."/>
            <person name="Yang T."/>
            <person name="Ammiraju J.S.S."/>
            <person name="Engler F."/>
            <person name="Soderlund C."/>
            <person name="Wing R.A."/>
            <person name="Palmer L.E."/>
            <person name="de la Bastide M."/>
            <person name="Spiegel L."/>
            <person name="Nascimento L."/>
            <person name="Zutavern T."/>
            <person name="O'Shaughnessy A."/>
            <person name="Dike S."/>
            <person name="Dedhia N."/>
            <person name="Preston R."/>
            <person name="Balija V."/>
            <person name="McCombie W.R."/>
            <person name="Chow T."/>
            <person name="Chen H."/>
            <person name="Chung M."/>
            <person name="Chen C."/>
            <person name="Shaw J."/>
            <person name="Wu H."/>
            <person name="Hsiao K."/>
            <person name="Chao Y."/>
            <person name="Chu M."/>
            <person name="Cheng C."/>
            <person name="Hour A."/>
            <person name="Lee P."/>
            <person name="Lin S."/>
            <person name="Lin Y."/>
            <person name="Liou J."/>
            <person name="Liu S."/>
            <person name="Hsing Y."/>
            <person name="Raghuvanshi S."/>
            <person name="Mohanty A."/>
            <person name="Bharti A.K."/>
            <person name="Gaur A."/>
            <person name="Gupta V."/>
            <person name="Kumar D."/>
            <person name="Ravi V."/>
            <person name="Vij S."/>
            <person name="Kapur A."/>
            <person name="Khurana P."/>
            <person name="Khurana P."/>
            <person name="Khurana J.P."/>
            <person name="Tyagi A.K."/>
            <person name="Gaikwad K."/>
            <person name="Singh A."/>
            <person name="Dalal V."/>
            <person name="Srivastava S."/>
            <person name="Dixit A."/>
            <person name="Pal A.K."/>
            <person name="Ghazi I.A."/>
            <person name="Yadav M."/>
            <person name="Pandit A."/>
            <person name="Bhargava A."/>
            <person name="Sureshbabu K."/>
            <person name="Batra K."/>
            <person name="Sharma T.R."/>
            <person name="Mohapatra T."/>
            <person name="Singh N.K."/>
            <person name="Messing J."/>
            <person name="Nelson A.B."/>
            <person name="Fuks G."/>
            <person name="Kavchok S."/>
            <person name="Keizer G."/>
            <person name="Linton E."/>
            <person name="Llaca V."/>
            <person name="Song R."/>
            <person name="Tanyolac B."/>
            <person name="Young S."/>
            <person name="Ho-Il K."/>
            <person name="Hahn J.H."/>
            <person name="Sangsakoo G."/>
            <person name="Vanavichit A."/>
            <person name="de Mattos Luiz.A.T."/>
            <person name="Zimmer P.D."/>
            <person name="Malone G."/>
            <person name="Dellagostin O."/>
            <person name="de Oliveira A.C."/>
            <person name="Bevan M."/>
            <person name="Bancroft I."/>
            <person name="Minx P."/>
            <person name="Cordum H."/>
            <person name="Wilson R."/>
            <person name="Cheng Z."/>
            <person name="Jin W."/>
            <person name="Jiang J."/>
            <person name="Leong S.A."/>
            <person name="Iwama H."/>
            <person name="Gojobori T."/>
            <person name="Itoh T."/>
            <person name="Niimura Y."/>
            <person name="Fujii Y."/>
            <person name="Habara T."/>
            <person name="Sakai H."/>
            <person name="Sato Y."/>
            <person name="Wilson G."/>
            <person name="Kumar K."/>
            <person name="McCouch S."/>
            <person name="Juretic N."/>
            <person name="Hoen D."/>
            <person name="Wright S."/>
            <person name="Bruskiewich R."/>
            <person name="Bureau T."/>
            <person name="Miyao A."/>
            <person name="Hirochika H."/>
            <person name="Nishikawa T."/>
            <person name="Kadowaki K."/>
            <person name="Sugiura M."/>
            <person name="Burr B."/>
            <person name="Sasaki T."/>
        </authorList>
    </citation>
    <scope>NUCLEOTIDE SEQUENCE [LARGE SCALE GENOMIC DNA]</scope>
    <source>
        <strain evidence="3">cv. Nipponbare</strain>
    </source>
</reference>
<reference evidence="3" key="2">
    <citation type="journal article" date="2008" name="Nucleic Acids Res.">
        <title>The rice annotation project database (RAP-DB): 2008 update.</title>
        <authorList>
            <consortium name="The rice annotation project (RAP)"/>
        </authorList>
    </citation>
    <scope>GENOME REANNOTATION</scope>
    <source>
        <strain evidence="3">cv. Nipponbare</strain>
    </source>
</reference>
<dbReference type="Proteomes" id="UP000000763">
    <property type="component" value="Chromosome 3"/>
</dbReference>
<protein>
    <submittedName>
        <fullName evidence="2">Os03g0790000 protein</fullName>
    </submittedName>
</protein>
<dbReference type="Gramene" id="Os03t0790000-01">
    <property type="protein sequence ID" value="Os03t0790000-01"/>
    <property type="gene ID" value="Os03g0790000"/>
</dbReference>
<accession>A0A0N7KI67</accession>
<proteinExistence type="predicted"/>
<gene>
    <name evidence="2" type="ordered locus">Os03g0790000</name>
</gene>